<feature type="compositionally biased region" description="Polar residues" evidence="1">
    <location>
        <begin position="105"/>
        <end position="117"/>
    </location>
</feature>
<organism evidence="2 3">
    <name type="scientific">Puccinia striiformis f. sp. tritici PST-78</name>
    <dbReference type="NCBI Taxonomy" id="1165861"/>
    <lineage>
        <taxon>Eukaryota</taxon>
        <taxon>Fungi</taxon>
        <taxon>Dikarya</taxon>
        <taxon>Basidiomycota</taxon>
        <taxon>Pucciniomycotina</taxon>
        <taxon>Pucciniomycetes</taxon>
        <taxon>Pucciniales</taxon>
        <taxon>Pucciniaceae</taxon>
        <taxon>Puccinia</taxon>
    </lineage>
</organism>
<dbReference type="Proteomes" id="UP000054564">
    <property type="component" value="Unassembled WGS sequence"/>
</dbReference>
<evidence type="ECO:0000313" key="2">
    <source>
        <dbReference type="EMBL" id="KNF02682.1"/>
    </source>
</evidence>
<dbReference type="AlphaFoldDB" id="A0A0L0VTZ3"/>
<protein>
    <submittedName>
        <fullName evidence="2">Uncharacterized protein</fullName>
    </submittedName>
</protein>
<name>A0A0L0VTZ3_9BASI</name>
<gene>
    <name evidence="2" type="ORF">PSTG_03968</name>
</gene>
<reference evidence="3" key="1">
    <citation type="submission" date="2014-03" db="EMBL/GenBank/DDBJ databases">
        <title>The Genome Sequence of Puccinia striiformis f. sp. tritici PST-78.</title>
        <authorList>
            <consortium name="The Broad Institute Genome Sequencing Platform"/>
            <person name="Cuomo C."/>
            <person name="Hulbert S."/>
            <person name="Chen X."/>
            <person name="Walker B."/>
            <person name="Young S.K."/>
            <person name="Zeng Q."/>
            <person name="Gargeya S."/>
            <person name="Fitzgerald M."/>
            <person name="Haas B."/>
            <person name="Abouelleil A."/>
            <person name="Alvarado L."/>
            <person name="Arachchi H.M."/>
            <person name="Berlin A.M."/>
            <person name="Chapman S.B."/>
            <person name="Goldberg J."/>
            <person name="Griggs A."/>
            <person name="Gujja S."/>
            <person name="Hansen M."/>
            <person name="Howarth C."/>
            <person name="Imamovic A."/>
            <person name="Larimer J."/>
            <person name="McCowan C."/>
            <person name="Montmayeur A."/>
            <person name="Murphy C."/>
            <person name="Neiman D."/>
            <person name="Pearson M."/>
            <person name="Priest M."/>
            <person name="Roberts A."/>
            <person name="Saif S."/>
            <person name="Shea T."/>
            <person name="Sisk P."/>
            <person name="Sykes S."/>
            <person name="Wortman J."/>
            <person name="Nusbaum C."/>
            <person name="Birren B."/>
        </authorList>
    </citation>
    <scope>NUCLEOTIDE SEQUENCE [LARGE SCALE GENOMIC DNA]</scope>
    <source>
        <strain evidence="3">race PST-78</strain>
    </source>
</reference>
<comment type="caution">
    <text evidence="2">The sequence shown here is derived from an EMBL/GenBank/DDBJ whole genome shotgun (WGS) entry which is preliminary data.</text>
</comment>
<evidence type="ECO:0000256" key="1">
    <source>
        <dbReference type="SAM" id="MobiDB-lite"/>
    </source>
</evidence>
<dbReference type="EMBL" id="AJIL01000021">
    <property type="protein sequence ID" value="KNF02682.1"/>
    <property type="molecule type" value="Genomic_DNA"/>
</dbReference>
<evidence type="ECO:0000313" key="3">
    <source>
        <dbReference type="Proteomes" id="UP000054564"/>
    </source>
</evidence>
<sequence length="117" mass="12628">MSRRAGLSEPFTDLAGCPSRCSCFSNARTSPSDLLSDGQVRELLEQAGPTTHRTGLSAACRRPVGAMSPGSARSEESSQFNFRRPNSEIYPHVGFNGGVMKRQSKTTNSKQAIHSEP</sequence>
<keyword evidence="3" id="KW-1185">Reference proteome</keyword>
<accession>A0A0L0VTZ3</accession>
<proteinExistence type="predicted"/>
<feature type="region of interest" description="Disordered" evidence="1">
    <location>
        <begin position="61"/>
        <end position="117"/>
    </location>
</feature>